<feature type="compositionally biased region" description="Low complexity" evidence="2">
    <location>
        <begin position="343"/>
        <end position="356"/>
    </location>
</feature>
<feature type="compositionally biased region" description="Basic and acidic residues" evidence="2">
    <location>
        <begin position="591"/>
        <end position="601"/>
    </location>
</feature>
<feature type="domain" description="C-CAP/cofactor C-like" evidence="3">
    <location>
        <begin position="398"/>
        <end position="539"/>
    </location>
</feature>
<dbReference type="InterPro" id="IPR016098">
    <property type="entry name" value="CAP/MinC_C"/>
</dbReference>
<dbReference type="InterPro" id="IPR012945">
    <property type="entry name" value="Tubulin-bd_cofactor_C_dom"/>
</dbReference>
<comment type="similarity">
    <text evidence="1">Belongs to the TBCC family.</text>
</comment>
<dbReference type="AlphaFoldDB" id="A0A7R9UCB7"/>
<gene>
    <name evidence="4" type="ORF">PPYR1160_LOCUS11310</name>
</gene>
<evidence type="ECO:0000259" key="3">
    <source>
        <dbReference type="PROSITE" id="PS51329"/>
    </source>
</evidence>
<organism evidence="4">
    <name type="scientific">Pinguiococcus pyrenoidosus</name>
    <dbReference type="NCBI Taxonomy" id="172671"/>
    <lineage>
        <taxon>Eukaryota</taxon>
        <taxon>Sar</taxon>
        <taxon>Stramenopiles</taxon>
        <taxon>Ochrophyta</taxon>
        <taxon>Pinguiophyceae</taxon>
        <taxon>Pinguiochrysidales</taxon>
        <taxon>Pinguiochrysidaceae</taxon>
        <taxon>Pinguiococcus</taxon>
    </lineage>
</organism>
<dbReference type="PANTHER" id="PTHR16052">
    <property type="entry name" value="TBCC DOMAIN-CONTAINING PROTEIN 1"/>
    <property type="match status" value="1"/>
</dbReference>
<protein>
    <recommendedName>
        <fullName evidence="3">C-CAP/cofactor C-like domain-containing protein</fullName>
    </recommendedName>
</protein>
<sequence>MRLWLREETFWAATPLLLRERRLERLNVSKILALAAALRSIDDTSVRYTSWITHSWALLGWTESVSRLFWECASAIAEPLMEPHAAKLRSADETTFFALPYHVVAILLVLQICKPHPSASPASPKSPLSWQGYDSVWPNAATSPRSPRSPRIASPASPPAKSPLSPPRFTSTSSSSPAALSPGSLGHPGLSVSTQDVGVFADAALPDISSSPHMTRRILAHSARTVEDAARVAFVKEALPLLCRLVSSHENGVESVVPEKNLGLRVPLNGALFAVEDLNKLSVIVQGSTSAGAAPASLSELYAATAESPAKGMLQADAVVAWMKENLEPNDVLYPNPSPSRAPSPSHGASPRRGPSQPYPSPAAMEALTLGEDGVESPNGAVERKGRIAPLGKSQYSPVLLSSVHRETRIIRPSSGWVVDGDAEAANGLPKRALYVQDCSSAHVYALDAYTSCRIWSCSDITIVVGAVAGQILVSDCERVTVVTASRRVTCCNCLDSTFALYTPNPPVLAGDNRGIRIAPYNTNYSGLRRDLTKAGLAVQAPDGAPIVAPNMWNAVLDAEAGGEEIARRSSPGRSLEGSGSIAMSVDTDVKLGESHGKGDGEPTSPVLQLPSAQGGPIAAASTLYHLPPSEFRVLVLPESGQKADRQSSDDMESEGASNAGHPSGAVGVDAVTTLFQLPDEYRTALQDRAQCTAKVLRMLADERLSSRQRQDLSVFIQAKFTEWLSKTGHIKEALELVQLEEQK</sequence>
<dbReference type="EMBL" id="HBEA01014783">
    <property type="protein sequence ID" value="CAD8261808.1"/>
    <property type="molecule type" value="Transcribed_RNA"/>
</dbReference>
<dbReference type="InterPro" id="IPR017901">
    <property type="entry name" value="C-CAP_CF_C-like"/>
</dbReference>
<feature type="region of interest" description="Disordered" evidence="2">
    <location>
        <begin position="331"/>
        <end position="363"/>
    </location>
</feature>
<dbReference type="PANTHER" id="PTHR16052:SF0">
    <property type="entry name" value="TBCC DOMAIN-CONTAINING PROTEIN 1"/>
    <property type="match status" value="1"/>
</dbReference>
<evidence type="ECO:0000256" key="2">
    <source>
        <dbReference type="SAM" id="MobiDB-lite"/>
    </source>
</evidence>
<dbReference type="Pfam" id="PF07986">
    <property type="entry name" value="TBCC"/>
    <property type="match status" value="1"/>
</dbReference>
<dbReference type="PROSITE" id="PS51329">
    <property type="entry name" value="C_CAP_COFACTOR_C"/>
    <property type="match status" value="1"/>
</dbReference>
<name>A0A7R9UCB7_9STRA</name>
<dbReference type="InterPro" id="IPR039589">
    <property type="entry name" value="TBCC1"/>
</dbReference>
<evidence type="ECO:0000313" key="4">
    <source>
        <dbReference type="EMBL" id="CAD8261808.1"/>
    </source>
</evidence>
<evidence type="ECO:0000256" key="1">
    <source>
        <dbReference type="ARBA" id="ARBA00008848"/>
    </source>
</evidence>
<feature type="compositionally biased region" description="Low complexity" evidence="2">
    <location>
        <begin position="167"/>
        <end position="185"/>
    </location>
</feature>
<feature type="region of interest" description="Disordered" evidence="2">
    <location>
        <begin position="591"/>
        <end position="614"/>
    </location>
</feature>
<reference evidence="4" key="1">
    <citation type="submission" date="2021-01" db="EMBL/GenBank/DDBJ databases">
        <authorList>
            <person name="Corre E."/>
            <person name="Pelletier E."/>
            <person name="Niang G."/>
            <person name="Scheremetjew M."/>
            <person name="Finn R."/>
            <person name="Kale V."/>
            <person name="Holt S."/>
            <person name="Cochrane G."/>
            <person name="Meng A."/>
            <person name="Brown T."/>
            <person name="Cohen L."/>
        </authorList>
    </citation>
    <scope>NUCLEOTIDE SEQUENCE</scope>
    <source>
        <strain evidence="4">CCMP2078</strain>
    </source>
</reference>
<accession>A0A7R9UCB7</accession>
<proteinExistence type="inferred from homology"/>
<dbReference type="Gene3D" id="2.160.20.70">
    <property type="match status" value="1"/>
</dbReference>
<feature type="compositionally biased region" description="Low complexity" evidence="2">
    <location>
        <begin position="139"/>
        <end position="155"/>
    </location>
</feature>
<feature type="region of interest" description="Disordered" evidence="2">
    <location>
        <begin position="639"/>
        <end position="666"/>
    </location>
</feature>
<feature type="compositionally biased region" description="Pro residues" evidence="2">
    <location>
        <begin position="156"/>
        <end position="166"/>
    </location>
</feature>
<feature type="region of interest" description="Disordered" evidence="2">
    <location>
        <begin position="139"/>
        <end position="187"/>
    </location>
</feature>